<dbReference type="InterPro" id="IPR057326">
    <property type="entry name" value="KR_dom"/>
</dbReference>
<evidence type="ECO:0000256" key="2">
    <source>
        <dbReference type="ARBA" id="ARBA00023002"/>
    </source>
</evidence>
<dbReference type="InterPro" id="IPR051122">
    <property type="entry name" value="SDR_DHRS6-like"/>
</dbReference>
<reference evidence="6" key="1">
    <citation type="journal article" date="2021" name="Syst. Appl. Microbiol.">
        <title>Roseomonas hellenica sp. nov., isolated from roots of wild-growing Alkanna tinctoria.</title>
        <authorList>
            <person name="Rat A."/>
            <person name="Naranjo H.D."/>
            <person name="Lebbe L."/>
            <person name="Cnockaert M."/>
            <person name="Krigas N."/>
            <person name="Grigoriadou K."/>
            <person name="Maloupa E."/>
            <person name="Willems A."/>
        </authorList>
    </citation>
    <scope>NUCLEOTIDE SEQUENCE [LARGE SCALE GENOMIC DNA]</scope>
    <source>
        <strain evidence="6">LMG 31159</strain>
    </source>
</reference>
<gene>
    <name evidence="5" type="ORF">GXW78_14545</name>
</gene>
<accession>A0ABS5EIP5</accession>
<evidence type="ECO:0000259" key="4">
    <source>
        <dbReference type="SMART" id="SM00822"/>
    </source>
</evidence>
<dbReference type="EMBL" id="JAAEDI010000014">
    <property type="protein sequence ID" value="MBR0650889.1"/>
    <property type="molecule type" value="Genomic_DNA"/>
</dbReference>
<dbReference type="RefSeq" id="WP_211869550.1">
    <property type="nucleotide sequence ID" value="NZ_JAAEDI010000014.1"/>
</dbReference>
<evidence type="ECO:0000256" key="3">
    <source>
        <dbReference type="ARBA" id="ARBA00023027"/>
    </source>
</evidence>
<evidence type="ECO:0000313" key="6">
    <source>
        <dbReference type="Proteomes" id="UP000698752"/>
    </source>
</evidence>
<dbReference type="NCBIfam" id="NF004779">
    <property type="entry name" value="PRK06125.1"/>
    <property type="match status" value="1"/>
</dbReference>
<protein>
    <submittedName>
        <fullName evidence="5">SDR family NAD(P)-dependent oxidoreductase</fullName>
    </submittedName>
</protein>
<dbReference type="PANTHER" id="PTHR43477:SF4">
    <property type="entry name" value="DEHYDROGENASE_REDUCTASE SDR FAMILY MEMBER 6"/>
    <property type="match status" value="1"/>
</dbReference>
<dbReference type="Proteomes" id="UP000698752">
    <property type="component" value="Unassembled WGS sequence"/>
</dbReference>
<evidence type="ECO:0000313" key="5">
    <source>
        <dbReference type="EMBL" id="MBR0650889.1"/>
    </source>
</evidence>
<dbReference type="Pfam" id="PF00106">
    <property type="entry name" value="adh_short"/>
    <property type="match status" value="1"/>
</dbReference>
<dbReference type="Gene3D" id="3.40.50.720">
    <property type="entry name" value="NAD(P)-binding Rossmann-like Domain"/>
    <property type="match status" value="1"/>
</dbReference>
<keyword evidence="2" id="KW-0560">Oxidoreductase</keyword>
<name>A0ABS5EIP5_9PROT</name>
<comment type="similarity">
    <text evidence="1">Belongs to the short-chain dehydrogenases/reductases (SDR) family.</text>
</comment>
<dbReference type="InterPro" id="IPR036291">
    <property type="entry name" value="NAD(P)-bd_dom_sf"/>
</dbReference>
<dbReference type="PRINTS" id="PR00081">
    <property type="entry name" value="GDHRDH"/>
</dbReference>
<dbReference type="SUPFAM" id="SSF51735">
    <property type="entry name" value="NAD(P)-binding Rossmann-fold domains"/>
    <property type="match status" value="1"/>
</dbReference>
<organism evidence="5 6">
    <name type="scientific">Neoroseomonas terrae</name>
    <dbReference type="NCBI Taxonomy" id="424799"/>
    <lineage>
        <taxon>Bacteria</taxon>
        <taxon>Pseudomonadati</taxon>
        <taxon>Pseudomonadota</taxon>
        <taxon>Alphaproteobacteria</taxon>
        <taxon>Acetobacterales</taxon>
        <taxon>Acetobacteraceae</taxon>
        <taxon>Neoroseomonas</taxon>
    </lineage>
</organism>
<sequence>MDMQLQGKRVLVTGGSKGIGLACAEAFAAEGCDVVLASRDADALAAAADKVRAARQVRVETLAVDLSQDAERERLHAAFPDIDILVNNAGAIPSGRLQDIPMARWKQAWDLKVLGYIHMCQLYLPGMEARKAGAIVNIIGMAGRAPRAGYIAGGAGNAALVAFTSAIGAAAQASGVKVVGINPAVTKTDRMLTQARTNAKLKFGDEERWADTLTNLPFGRPIEAGEIGDLAVFLASPRGHYVNGTVVDVDGGGMFRA</sequence>
<proteinExistence type="inferred from homology"/>
<dbReference type="SMART" id="SM00822">
    <property type="entry name" value="PKS_KR"/>
    <property type="match status" value="1"/>
</dbReference>
<keyword evidence="3" id="KW-0520">NAD</keyword>
<feature type="domain" description="Ketoreductase" evidence="4">
    <location>
        <begin position="8"/>
        <end position="212"/>
    </location>
</feature>
<dbReference type="InterPro" id="IPR002347">
    <property type="entry name" value="SDR_fam"/>
</dbReference>
<keyword evidence="6" id="KW-1185">Reference proteome</keyword>
<dbReference type="PANTHER" id="PTHR43477">
    <property type="entry name" value="DIHYDROANTICAPSIN 7-DEHYDROGENASE"/>
    <property type="match status" value="1"/>
</dbReference>
<evidence type="ECO:0000256" key="1">
    <source>
        <dbReference type="ARBA" id="ARBA00006484"/>
    </source>
</evidence>
<comment type="caution">
    <text evidence="5">The sequence shown here is derived from an EMBL/GenBank/DDBJ whole genome shotgun (WGS) entry which is preliminary data.</text>
</comment>